<dbReference type="Pfam" id="PF06551">
    <property type="entry name" value="DUF1120"/>
    <property type="match status" value="1"/>
</dbReference>
<accession>A0A5P2H3E0</accession>
<name>A0A5P2H3E0_9BURK</name>
<protein>
    <submittedName>
        <fullName evidence="2">DUF1120 domain-containing protein</fullName>
    </submittedName>
</protein>
<gene>
    <name evidence="2" type="ORF">FOB72_10185</name>
</gene>
<reference evidence="2 3" key="1">
    <citation type="submission" date="2019-09" db="EMBL/GenBank/DDBJ databases">
        <title>FDA dAtabase for Regulatory Grade micrObial Sequences (FDA-ARGOS): Supporting development and validation of Infectious Disease Dx tests.</title>
        <authorList>
            <person name="Sciortino C."/>
            <person name="Tallon L."/>
            <person name="Sadzewicz L."/>
            <person name="Vavikolanu K."/>
            <person name="Mehta A."/>
            <person name="Aluvathingal J."/>
            <person name="Nadendla S."/>
            <person name="Nandy P."/>
            <person name="Geyer C."/>
            <person name="Yan Y."/>
            <person name="Sichtig H."/>
        </authorList>
    </citation>
    <scope>NUCLEOTIDE SEQUENCE [LARGE SCALE GENOMIC DNA]</scope>
    <source>
        <strain evidence="2 3">FDAARGOS_664</strain>
    </source>
</reference>
<keyword evidence="1" id="KW-0732">Signal</keyword>
<evidence type="ECO:0000313" key="2">
    <source>
        <dbReference type="EMBL" id="QET02366.1"/>
    </source>
</evidence>
<proteinExistence type="predicted"/>
<dbReference type="Proteomes" id="UP000322822">
    <property type="component" value="Chromosome 1"/>
</dbReference>
<dbReference type="EMBL" id="CP044065">
    <property type="protein sequence ID" value="QET02366.1"/>
    <property type="molecule type" value="Genomic_DNA"/>
</dbReference>
<dbReference type="RefSeq" id="WP_150372400.1">
    <property type="nucleotide sequence ID" value="NZ_CP044065.1"/>
</dbReference>
<evidence type="ECO:0000256" key="1">
    <source>
        <dbReference type="SAM" id="SignalP"/>
    </source>
</evidence>
<evidence type="ECO:0000313" key="3">
    <source>
        <dbReference type="Proteomes" id="UP000322822"/>
    </source>
</evidence>
<dbReference type="AlphaFoldDB" id="A0A5P2H3E0"/>
<dbReference type="OrthoDB" id="8584040at2"/>
<feature type="signal peptide" evidence="1">
    <location>
        <begin position="1"/>
        <end position="24"/>
    </location>
</feature>
<organism evidence="2 3">
    <name type="scientific">Cupriavidus pauculus</name>
    <dbReference type="NCBI Taxonomy" id="82633"/>
    <lineage>
        <taxon>Bacteria</taxon>
        <taxon>Pseudomonadati</taxon>
        <taxon>Pseudomonadota</taxon>
        <taxon>Betaproteobacteria</taxon>
        <taxon>Burkholderiales</taxon>
        <taxon>Burkholderiaceae</taxon>
        <taxon>Cupriavidus</taxon>
    </lineage>
</organism>
<feature type="chain" id="PRO_5024980844" evidence="1">
    <location>
        <begin position="25"/>
        <end position="223"/>
    </location>
</feature>
<dbReference type="InterPro" id="IPR010546">
    <property type="entry name" value="DUF1120"/>
</dbReference>
<sequence length="223" mass="22557">MHTTIRSTALAAILFAAASSAAFAADSADLTVKGVIKPAACNVTLAGGGILDFGTIAANTLSATAATVLPTKSSSFTVTCDAATKVMWGSTDNRAGTVNASAGPAVFNGAVAQFGVDAVGGKNVGAYSIEMNERPTADGQPVDMIATFDKGNAWATYTSAVARNTTADQAMSWATSGTKIPGAFKTMTQPFTVKLAIGKTGELPALTQDIAIDGSVTFSLKYL</sequence>